<gene>
    <name evidence="10" type="ORF">GGQ54_000726</name>
</gene>
<sequence length="265" mass="28319">MSDIPVGRPPAPPGRHAAPAGWYPDPVDPRRARYWDGWQWSRDTREQDPGSAAPGTQQPGFQQAGNHHVGGQPGASSFGTPGRGGKAVATADGVPLAAWGARLGAWLLDLVIIGVVWVLITLPIWQRLFARVGAYYNEALAAEQAGLPIPPQPDPETLLSPDDQLWLSGALLLAAIVIHVGFLAWRSATPGQLLVGIRAVPVDRGREPGRLGAGAVAARTVARGLLPQIWLLWPLVIIDGVVAATDPKRQSVHDKISRTQVIRTR</sequence>
<evidence type="ECO:0000313" key="10">
    <source>
        <dbReference type="EMBL" id="NYI70166.1"/>
    </source>
</evidence>
<evidence type="ECO:0000256" key="7">
    <source>
        <dbReference type="SAM" id="Phobius"/>
    </source>
</evidence>
<dbReference type="EMBL" id="JACBZS010000001">
    <property type="protein sequence ID" value="NYI70166.1"/>
    <property type="molecule type" value="Genomic_DNA"/>
</dbReference>
<protein>
    <submittedName>
        <fullName evidence="10">Putative RDD family membrane protein YckC</fullName>
    </submittedName>
</protein>
<dbReference type="Pfam" id="PF10708">
    <property type="entry name" value="DUF2510"/>
    <property type="match status" value="1"/>
</dbReference>
<accession>A0A7Z0D781</accession>
<evidence type="ECO:0000256" key="5">
    <source>
        <dbReference type="ARBA" id="ARBA00023136"/>
    </source>
</evidence>
<reference evidence="10 11" key="1">
    <citation type="submission" date="2020-07" db="EMBL/GenBank/DDBJ databases">
        <title>Sequencing the genomes of 1000 actinobacteria strains.</title>
        <authorList>
            <person name="Klenk H.-P."/>
        </authorList>
    </citation>
    <scope>NUCLEOTIDE SEQUENCE [LARGE SCALE GENOMIC DNA]</scope>
    <source>
        <strain evidence="10 11">DSM 103164</strain>
    </source>
</reference>
<keyword evidence="4 7" id="KW-1133">Transmembrane helix</keyword>
<dbReference type="RefSeq" id="WP_179444149.1">
    <property type="nucleotide sequence ID" value="NZ_JACBZS010000001.1"/>
</dbReference>
<dbReference type="PANTHER" id="PTHR36115:SF4">
    <property type="entry name" value="MEMBRANE PROTEIN"/>
    <property type="match status" value="1"/>
</dbReference>
<keyword evidence="2" id="KW-1003">Cell membrane</keyword>
<evidence type="ECO:0000313" key="11">
    <source>
        <dbReference type="Proteomes" id="UP000527616"/>
    </source>
</evidence>
<dbReference type="GO" id="GO:0005886">
    <property type="term" value="C:plasma membrane"/>
    <property type="evidence" value="ECO:0007669"/>
    <property type="project" value="UniProtKB-SubCell"/>
</dbReference>
<feature type="transmembrane region" description="Helical" evidence="7">
    <location>
        <begin position="106"/>
        <end position="125"/>
    </location>
</feature>
<evidence type="ECO:0000256" key="2">
    <source>
        <dbReference type="ARBA" id="ARBA00022475"/>
    </source>
</evidence>
<comment type="subcellular location">
    <subcellularLocation>
        <location evidence="1">Cell membrane</location>
        <topology evidence="1">Multi-pass membrane protein</topology>
    </subcellularLocation>
</comment>
<evidence type="ECO:0000256" key="6">
    <source>
        <dbReference type="SAM" id="MobiDB-lite"/>
    </source>
</evidence>
<dbReference type="InterPro" id="IPR051791">
    <property type="entry name" value="Pra-immunoreactive"/>
</dbReference>
<dbReference type="Pfam" id="PF06271">
    <property type="entry name" value="RDD"/>
    <property type="match status" value="1"/>
</dbReference>
<proteinExistence type="predicted"/>
<keyword evidence="3 7" id="KW-0812">Transmembrane</keyword>
<evidence type="ECO:0000259" key="9">
    <source>
        <dbReference type="Pfam" id="PF10708"/>
    </source>
</evidence>
<name>A0A7Z0D781_9ACTN</name>
<keyword evidence="11" id="KW-1185">Reference proteome</keyword>
<evidence type="ECO:0000256" key="4">
    <source>
        <dbReference type="ARBA" id="ARBA00022989"/>
    </source>
</evidence>
<keyword evidence="5 7" id="KW-0472">Membrane</keyword>
<dbReference type="PANTHER" id="PTHR36115">
    <property type="entry name" value="PROLINE-RICH ANTIGEN HOMOLOG-RELATED"/>
    <property type="match status" value="1"/>
</dbReference>
<feature type="region of interest" description="Disordered" evidence="6">
    <location>
        <begin position="1"/>
        <end position="86"/>
    </location>
</feature>
<evidence type="ECO:0000259" key="8">
    <source>
        <dbReference type="Pfam" id="PF06271"/>
    </source>
</evidence>
<organism evidence="10 11">
    <name type="scientific">Naumannella cuiyingiana</name>
    <dbReference type="NCBI Taxonomy" id="1347891"/>
    <lineage>
        <taxon>Bacteria</taxon>
        <taxon>Bacillati</taxon>
        <taxon>Actinomycetota</taxon>
        <taxon>Actinomycetes</taxon>
        <taxon>Propionibacteriales</taxon>
        <taxon>Propionibacteriaceae</taxon>
        <taxon>Naumannella</taxon>
    </lineage>
</organism>
<evidence type="ECO:0000256" key="3">
    <source>
        <dbReference type="ARBA" id="ARBA00022692"/>
    </source>
</evidence>
<dbReference type="AlphaFoldDB" id="A0A7Z0D781"/>
<dbReference type="Proteomes" id="UP000527616">
    <property type="component" value="Unassembled WGS sequence"/>
</dbReference>
<feature type="domain" description="RDD" evidence="8">
    <location>
        <begin position="97"/>
        <end position="257"/>
    </location>
</feature>
<dbReference type="InterPro" id="IPR018929">
    <property type="entry name" value="DUF2510"/>
</dbReference>
<feature type="domain" description="DUF2510" evidence="9">
    <location>
        <begin position="20"/>
        <end position="52"/>
    </location>
</feature>
<feature type="compositionally biased region" description="Polar residues" evidence="6">
    <location>
        <begin position="54"/>
        <end position="65"/>
    </location>
</feature>
<comment type="caution">
    <text evidence="10">The sequence shown here is derived from an EMBL/GenBank/DDBJ whole genome shotgun (WGS) entry which is preliminary data.</text>
</comment>
<dbReference type="InterPro" id="IPR010432">
    <property type="entry name" value="RDD"/>
</dbReference>
<feature type="transmembrane region" description="Helical" evidence="7">
    <location>
        <begin position="165"/>
        <end position="185"/>
    </location>
</feature>
<evidence type="ECO:0000256" key="1">
    <source>
        <dbReference type="ARBA" id="ARBA00004651"/>
    </source>
</evidence>